<feature type="binding site" evidence="5">
    <location>
        <begin position="96"/>
        <end position="97"/>
    </location>
    <ligand>
        <name>pyridoxal 5'-phosphate</name>
        <dbReference type="ChEBI" id="CHEBI:597326"/>
    </ligand>
</feature>
<evidence type="ECO:0000256" key="1">
    <source>
        <dbReference type="ARBA" id="ARBA00022576"/>
    </source>
</evidence>
<feature type="binding site" evidence="5">
    <location>
        <position position="123"/>
    </location>
    <ligand>
        <name>pyridoxal 5'-phosphate</name>
        <dbReference type="ChEBI" id="CHEBI:597326"/>
    </ligand>
</feature>
<evidence type="ECO:0000313" key="7">
    <source>
        <dbReference type="Proteomes" id="UP000676456"/>
    </source>
</evidence>
<dbReference type="PANTHER" id="PTHR11986:SF79">
    <property type="entry name" value="ACETYLORNITHINE AMINOTRANSFERASE, MITOCHONDRIAL"/>
    <property type="match status" value="1"/>
</dbReference>
<name>A0A942UI16_9BACI</name>
<dbReference type="EMBL" id="JAGYPN010000001">
    <property type="protein sequence ID" value="MBS4221856.1"/>
    <property type="molecule type" value="Genomic_DNA"/>
</dbReference>
<dbReference type="FunFam" id="3.40.640.10:FF:000004">
    <property type="entry name" value="Acetylornithine aminotransferase"/>
    <property type="match status" value="1"/>
</dbReference>
<dbReference type="Gene3D" id="3.90.1150.10">
    <property type="entry name" value="Aspartate Aminotransferase, domain 1"/>
    <property type="match status" value="1"/>
</dbReference>
<evidence type="ECO:0000256" key="4">
    <source>
        <dbReference type="ARBA" id="ARBA00022898"/>
    </source>
</evidence>
<gene>
    <name evidence="5" type="primary">argD</name>
    <name evidence="6" type="ORF">KHA91_03675</name>
</gene>
<organism evidence="6 7">
    <name type="scientific">Lederbergia citrea</name>
    <dbReference type="NCBI Taxonomy" id="2833581"/>
    <lineage>
        <taxon>Bacteria</taxon>
        <taxon>Bacillati</taxon>
        <taxon>Bacillota</taxon>
        <taxon>Bacilli</taxon>
        <taxon>Bacillales</taxon>
        <taxon>Bacillaceae</taxon>
        <taxon>Lederbergia</taxon>
    </lineage>
</organism>
<dbReference type="EC" id="2.6.1.11" evidence="5"/>
<comment type="subunit">
    <text evidence="5">Homodimer.</text>
</comment>
<dbReference type="InterPro" id="IPR005814">
    <property type="entry name" value="Aminotrans_3"/>
</dbReference>
<dbReference type="Gene3D" id="3.40.640.10">
    <property type="entry name" value="Type I PLP-dependent aspartate aminotransferase-like (Major domain)"/>
    <property type="match status" value="1"/>
</dbReference>
<dbReference type="GO" id="GO:0005737">
    <property type="term" value="C:cytoplasm"/>
    <property type="evidence" value="ECO:0007669"/>
    <property type="project" value="UniProtKB-SubCell"/>
</dbReference>
<dbReference type="PANTHER" id="PTHR11986">
    <property type="entry name" value="AMINOTRANSFERASE CLASS III"/>
    <property type="match status" value="1"/>
</dbReference>
<dbReference type="GO" id="GO:0042802">
    <property type="term" value="F:identical protein binding"/>
    <property type="evidence" value="ECO:0007669"/>
    <property type="project" value="TreeGrafter"/>
</dbReference>
<dbReference type="NCBIfam" id="NF002325">
    <property type="entry name" value="PRK01278.1"/>
    <property type="match status" value="1"/>
</dbReference>
<keyword evidence="5" id="KW-0055">Arginine biosynthesis</keyword>
<protein>
    <recommendedName>
        <fullName evidence="5">Acetylornithine aminotransferase</fullName>
        <shortName evidence="5">ACOAT</shortName>
        <ecNumber evidence="5">2.6.1.11</ecNumber>
    </recommendedName>
</protein>
<comment type="caution">
    <text evidence="6">The sequence shown here is derived from an EMBL/GenBank/DDBJ whole genome shotgun (WGS) entry which is preliminary data.</text>
</comment>
<dbReference type="SUPFAM" id="SSF53383">
    <property type="entry name" value="PLP-dependent transferases"/>
    <property type="match status" value="1"/>
</dbReference>
<dbReference type="InterPro" id="IPR015421">
    <property type="entry name" value="PyrdxlP-dep_Trfase_major"/>
</dbReference>
<keyword evidence="7" id="KW-1185">Reference proteome</keyword>
<dbReference type="InterPro" id="IPR004636">
    <property type="entry name" value="AcOrn/SuccOrn_fam"/>
</dbReference>
<evidence type="ECO:0000313" key="6">
    <source>
        <dbReference type="EMBL" id="MBS4221856.1"/>
    </source>
</evidence>
<dbReference type="InterPro" id="IPR049704">
    <property type="entry name" value="Aminotrans_3_PPA_site"/>
</dbReference>
<dbReference type="Proteomes" id="UP000676456">
    <property type="component" value="Unassembled WGS sequence"/>
</dbReference>
<evidence type="ECO:0000256" key="2">
    <source>
        <dbReference type="ARBA" id="ARBA00022605"/>
    </source>
</evidence>
<dbReference type="PIRSF" id="PIRSF000521">
    <property type="entry name" value="Transaminase_4ab_Lys_Orn"/>
    <property type="match status" value="1"/>
</dbReference>
<comment type="cofactor">
    <cofactor evidence="5">
        <name>pyridoxal 5'-phosphate</name>
        <dbReference type="ChEBI" id="CHEBI:597326"/>
    </cofactor>
    <text evidence="5">Binds 1 pyridoxal phosphate per subunit.</text>
</comment>
<dbReference type="InterPro" id="IPR015422">
    <property type="entry name" value="PyrdxlP-dep_Trfase_small"/>
</dbReference>
<evidence type="ECO:0000256" key="3">
    <source>
        <dbReference type="ARBA" id="ARBA00022679"/>
    </source>
</evidence>
<comment type="pathway">
    <text evidence="5">Amino-acid biosynthesis; L-arginine biosynthesis; N(2)-acetyl-L-ornithine from L-glutamate: step 4/4.</text>
</comment>
<dbReference type="InterPro" id="IPR050103">
    <property type="entry name" value="Class-III_PLP-dep_AT"/>
</dbReference>
<dbReference type="GO" id="GO:0006526">
    <property type="term" value="P:L-arginine biosynthetic process"/>
    <property type="evidence" value="ECO:0007669"/>
    <property type="project" value="UniProtKB-UniRule"/>
</dbReference>
<feature type="binding site" evidence="5">
    <location>
        <position position="266"/>
    </location>
    <ligand>
        <name>pyridoxal 5'-phosphate</name>
        <dbReference type="ChEBI" id="CHEBI:597326"/>
    </ligand>
</feature>
<evidence type="ECO:0000256" key="5">
    <source>
        <dbReference type="HAMAP-Rule" id="MF_01107"/>
    </source>
</evidence>
<dbReference type="GO" id="GO:0003992">
    <property type="term" value="F:N2-acetyl-L-ornithine:2-oxoglutarate 5-aminotransferase activity"/>
    <property type="evidence" value="ECO:0007669"/>
    <property type="project" value="UniProtKB-UniRule"/>
</dbReference>
<comment type="catalytic activity">
    <reaction evidence="5">
        <text>N(2)-acetyl-L-ornithine + 2-oxoglutarate = N-acetyl-L-glutamate 5-semialdehyde + L-glutamate</text>
        <dbReference type="Rhea" id="RHEA:18049"/>
        <dbReference type="ChEBI" id="CHEBI:16810"/>
        <dbReference type="ChEBI" id="CHEBI:29123"/>
        <dbReference type="ChEBI" id="CHEBI:29985"/>
        <dbReference type="ChEBI" id="CHEBI:57805"/>
        <dbReference type="EC" id="2.6.1.11"/>
    </reaction>
</comment>
<keyword evidence="4 5" id="KW-0663">Pyridoxal phosphate</keyword>
<dbReference type="InterPro" id="IPR015424">
    <property type="entry name" value="PyrdxlP-dep_Trfase"/>
</dbReference>
<comment type="miscellaneous">
    <text evidence="5">May also have succinyldiaminopimelate aminotransferase activity, thus carrying out the corresponding step in lysine biosynthesis.</text>
</comment>
<proteinExistence type="inferred from homology"/>
<keyword evidence="2 5" id="KW-0028">Amino-acid biosynthesis</keyword>
<dbReference type="NCBIfam" id="TIGR00707">
    <property type="entry name" value="argD"/>
    <property type="match status" value="1"/>
</dbReference>
<feature type="binding site" evidence="5">
    <location>
        <position position="265"/>
    </location>
    <ligand>
        <name>N(2)-acetyl-L-ornithine</name>
        <dbReference type="ChEBI" id="CHEBI:57805"/>
    </ligand>
</feature>
<keyword evidence="1 5" id="KW-0032">Aminotransferase</keyword>
<reference evidence="6 7" key="1">
    <citation type="submission" date="2021-05" db="EMBL/GenBank/DDBJ databases">
        <title>Novel Bacillus species.</title>
        <authorList>
            <person name="Liu G."/>
        </authorList>
    </citation>
    <scope>NUCLEOTIDE SEQUENCE [LARGE SCALE GENOMIC DNA]</scope>
    <source>
        <strain evidence="6 7">FJAT-49682</strain>
    </source>
</reference>
<comment type="similarity">
    <text evidence="5">Belongs to the class-III pyridoxal-phosphate-dependent aminotransferase family. ArgD subfamily.</text>
</comment>
<dbReference type="AlphaFoldDB" id="A0A942UI16"/>
<accession>A0A942UI16</accession>
<dbReference type="Pfam" id="PF00202">
    <property type="entry name" value="Aminotran_3"/>
    <property type="match status" value="1"/>
</dbReference>
<keyword evidence="3 5" id="KW-0808">Transferase</keyword>
<feature type="modified residue" description="N6-(pyridoxal phosphate)lysine" evidence="5">
    <location>
        <position position="237"/>
    </location>
</feature>
<dbReference type="HAMAP" id="MF_01107">
    <property type="entry name" value="ArgD_aminotrans_3"/>
    <property type="match status" value="1"/>
</dbReference>
<dbReference type="CDD" id="cd00610">
    <property type="entry name" value="OAT_like"/>
    <property type="match status" value="1"/>
</dbReference>
<feature type="binding site" evidence="5">
    <location>
        <position position="126"/>
    </location>
    <ligand>
        <name>N(2)-acetyl-L-ornithine</name>
        <dbReference type="ChEBI" id="CHEBI:57805"/>
    </ligand>
</feature>
<dbReference type="PROSITE" id="PS00600">
    <property type="entry name" value="AA_TRANSFER_CLASS_3"/>
    <property type="match status" value="1"/>
</dbReference>
<comment type="subcellular location">
    <subcellularLocation>
        <location evidence="5">Cytoplasm</location>
    </subcellularLocation>
</comment>
<dbReference type="NCBIfam" id="NF002797">
    <property type="entry name" value="PRK02936.1"/>
    <property type="match status" value="1"/>
</dbReference>
<dbReference type="GO" id="GO:0030170">
    <property type="term" value="F:pyridoxal phosphate binding"/>
    <property type="evidence" value="ECO:0007669"/>
    <property type="project" value="InterPro"/>
</dbReference>
<feature type="binding site" evidence="5">
    <location>
        <begin position="208"/>
        <end position="211"/>
    </location>
    <ligand>
        <name>pyridoxal 5'-phosphate</name>
        <dbReference type="ChEBI" id="CHEBI:597326"/>
    </ligand>
</feature>
<sequence length="386" mass="42035">MMTCLFENYARWDIEIESGSGTHVVDSTGTAYLDFTSGIGVCNLGHCHPSVIESVSNQMQKLWHTSNLFKSSLQEQVAEKLTEFSNGSSVFFCNSGAEANEAAIKLARKYTGKSKIITFHQSFHGRTLGTMAATGQDKVKQGFGPMLETFIHLPFNDIEALKNEIDDETAAVMLEIIQGEGGVFPAEESFLLELENLCQKHGALLIVDEVQTGIGRTGTPFAYQHYQISPDIITSAKGLGNGFPTGAMIGKEQLKTAFNPGSHGSTFGGNPLAMSAAKATLDTVFEKEFLSEVNNKGNYLFEKLSEQLSSLKSLKSIRYKGLMFGLEFSEEVGPLLSLLRENGLIVLSAGPNVMRLLPPLTVTYEEMDVAIEKISTTLLESKKATC</sequence>
<keyword evidence="5" id="KW-0963">Cytoplasm</keyword>